<dbReference type="InterPro" id="IPR039421">
    <property type="entry name" value="Type_1_exporter"/>
</dbReference>
<dbReference type="PROSITE" id="PS50893">
    <property type="entry name" value="ABC_TRANSPORTER_2"/>
    <property type="match status" value="1"/>
</dbReference>
<keyword evidence="2 7" id="KW-0812">Transmembrane</keyword>
<dbReference type="EMBL" id="CP021130">
    <property type="protein sequence ID" value="AWR87458.1"/>
    <property type="molecule type" value="Genomic_DNA"/>
</dbReference>
<name>A0ABM6WK94_9DEIN</name>
<evidence type="ECO:0000256" key="3">
    <source>
        <dbReference type="ARBA" id="ARBA00022741"/>
    </source>
</evidence>
<dbReference type="PANTHER" id="PTHR43394">
    <property type="entry name" value="ATP-DEPENDENT PERMEASE MDL1, MITOCHONDRIAL"/>
    <property type="match status" value="1"/>
</dbReference>
<evidence type="ECO:0000313" key="11">
    <source>
        <dbReference type="Proteomes" id="UP000263013"/>
    </source>
</evidence>
<dbReference type="Pfam" id="PF00664">
    <property type="entry name" value="ABC_membrane"/>
    <property type="match status" value="1"/>
</dbReference>
<evidence type="ECO:0000256" key="4">
    <source>
        <dbReference type="ARBA" id="ARBA00022840"/>
    </source>
</evidence>
<feature type="transmembrane region" description="Helical" evidence="7">
    <location>
        <begin position="30"/>
        <end position="51"/>
    </location>
</feature>
<keyword evidence="4" id="KW-0067">ATP-binding</keyword>
<evidence type="ECO:0000256" key="6">
    <source>
        <dbReference type="ARBA" id="ARBA00023136"/>
    </source>
</evidence>
<feature type="domain" description="ABC transporter" evidence="8">
    <location>
        <begin position="388"/>
        <end position="624"/>
    </location>
</feature>
<evidence type="ECO:0000256" key="5">
    <source>
        <dbReference type="ARBA" id="ARBA00022989"/>
    </source>
</evidence>
<evidence type="ECO:0000256" key="7">
    <source>
        <dbReference type="SAM" id="Phobius"/>
    </source>
</evidence>
<evidence type="ECO:0000313" key="10">
    <source>
        <dbReference type="EMBL" id="AWR87458.1"/>
    </source>
</evidence>
<dbReference type="InterPro" id="IPR011527">
    <property type="entry name" value="ABC1_TM_dom"/>
</dbReference>
<dbReference type="RefSeq" id="WP_027886426.1">
    <property type="nucleotide sequence ID" value="NZ_CP021130.1"/>
</dbReference>
<dbReference type="SUPFAM" id="SSF52540">
    <property type="entry name" value="P-loop containing nucleoside triphosphate hydrolases"/>
    <property type="match status" value="1"/>
</dbReference>
<protein>
    <submittedName>
        <fullName evidence="10">ABC transporter related protein</fullName>
    </submittedName>
</protein>
<dbReference type="PANTHER" id="PTHR43394:SF1">
    <property type="entry name" value="ATP-BINDING CASSETTE SUB-FAMILY B MEMBER 10, MITOCHONDRIAL"/>
    <property type="match status" value="1"/>
</dbReference>
<dbReference type="Proteomes" id="UP000263013">
    <property type="component" value="Chromosome"/>
</dbReference>
<dbReference type="InterPro" id="IPR003593">
    <property type="entry name" value="AAA+_ATPase"/>
</dbReference>
<feature type="domain" description="ABC transmembrane type-1" evidence="9">
    <location>
        <begin position="32"/>
        <end position="320"/>
    </location>
</feature>
<feature type="transmembrane region" description="Helical" evidence="7">
    <location>
        <begin position="177"/>
        <end position="199"/>
    </location>
</feature>
<feature type="transmembrane region" description="Helical" evidence="7">
    <location>
        <begin position="71"/>
        <end position="91"/>
    </location>
</feature>
<sequence length="632" mass="70878">MHEEEAFKKSFDAKLARRILKYVRPYWKQVGLALLALVVSTLTAASTPLFLKYAIDNAIVPREVLPLAQRYETLLLVCAVFLAVRVVDFIANYAQTYLISWVGQHILFDLRSEIFAKLQRMHLGYFDRNPVGRLMTRITSDVDAINQFITGGLVGLIADFALIIGLMTFMLVLDWRLALVAFAIMPIFLAVTTWIRGGMREAYRAMRLRLSRVNASLQENLAGVQTTQLFNREPKNEAQFNLLSSDLRGAWVEIIKWFALFFPLVGLMGEVTVALLLWYGGGQVIQQAITLGLLVAFTDYVRQLFQPLQDLSEKFNIFQAAMASAERIFGLLDTKEEVADKPGAIPVERFRGQIDFEDVWFAYGRRGEAKPQGTEPGDEGKEVEAAGLEVIEPTTPEEGEWDWVLRGVSFRVRPGEKVALVGATGAGKTSVISLIARFYDVQQGAVKIDGLDVREYRQRDLRRAIGIVLQEPFLFSGTIASNLRLGDESITLERIEEVCAFVGADEFIKRLPQGYETVLHERGGGLSTGQKQLLALARAILHNPDILLILDEATANVDSETEQKIQAALERVMQGRTSIVIAHRLSTIRHVDRILVFRKGRLLEEGSHDELLKKGGYYARLYELQYVHGGGA</sequence>
<dbReference type="Gene3D" id="1.20.1560.10">
    <property type="entry name" value="ABC transporter type 1, transmembrane domain"/>
    <property type="match status" value="1"/>
</dbReference>
<dbReference type="CDD" id="cd18544">
    <property type="entry name" value="ABC_6TM_TmrA_like"/>
    <property type="match status" value="1"/>
</dbReference>
<organism evidence="10 11">
    <name type="scientific">Meiothermus taiwanensis WR-220</name>
    <dbReference type="NCBI Taxonomy" id="1339250"/>
    <lineage>
        <taxon>Bacteria</taxon>
        <taxon>Thermotogati</taxon>
        <taxon>Deinococcota</taxon>
        <taxon>Deinococci</taxon>
        <taxon>Thermales</taxon>
        <taxon>Thermaceae</taxon>
        <taxon>Meiothermus</taxon>
    </lineage>
</organism>
<feature type="transmembrane region" description="Helical" evidence="7">
    <location>
        <begin position="148"/>
        <end position="171"/>
    </location>
</feature>
<dbReference type="InterPro" id="IPR036640">
    <property type="entry name" value="ABC1_TM_sf"/>
</dbReference>
<dbReference type="InterPro" id="IPR003439">
    <property type="entry name" value="ABC_transporter-like_ATP-bd"/>
</dbReference>
<keyword evidence="5 7" id="KW-1133">Transmembrane helix</keyword>
<dbReference type="InterPro" id="IPR027417">
    <property type="entry name" value="P-loop_NTPase"/>
</dbReference>
<dbReference type="PROSITE" id="PS50929">
    <property type="entry name" value="ABC_TM1F"/>
    <property type="match status" value="1"/>
</dbReference>
<gene>
    <name evidence="10" type="ORF">Mtai_v1c22270</name>
</gene>
<dbReference type="Pfam" id="PF00005">
    <property type="entry name" value="ABC_tran"/>
    <property type="match status" value="1"/>
</dbReference>
<accession>A0ABM6WK94</accession>
<keyword evidence="11" id="KW-1185">Reference proteome</keyword>
<reference evidence="10 11" key="1">
    <citation type="submission" date="2017-05" db="EMBL/GenBank/DDBJ databases">
        <title>Complete genome sequence of Meiothermus taiwanensis WR-220.</title>
        <authorList>
            <person name="Wu W.-L."/>
            <person name="Lo W.-S."/>
            <person name="Kuo C.-H."/>
            <person name="Wu S.-H."/>
        </authorList>
    </citation>
    <scope>NUCLEOTIDE SEQUENCE [LARGE SCALE GENOMIC DNA]</scope>
    <source>
        <strain evidence="10 11">WR-220</strain>
    </source>
</reference>
<dbReference type="SUPFAM" id="SSF90123">
    <property type="entry name" value="ABC transporter transmembrane region"/>
    <property type="match status" value="1"/>
</dbReference>
<evidence type="ECO:0000256" key="1">
    <source>
        <dbReference type="ARBA" id="ARBA00004651"/>
    </source>
</evidence>
<feature type="transmembrane region" description="Helical" evidence="7">
    <location>
        <begin position="257"/>
        <end position="278"/>
    </location>
</feature>
<evidence type="ECO:0000259" key="8">
    <source>
        <dbReference type="PROSITE" id="PS50893"/>
    </source>
</evidence>
<proteinExistence type="predicted"/>
<evidence type="ECO:0000259" key="9">
    <source>
        <dbReference type="PROSITE" id="PS50929"/>
    </source>
</evidence>
<evidence type="ECO:0000256" key="2">
    <source>
        <dbReference type="ARBA" id="ARBA00022692"/>
    </source>
</evidence>
<keyword evidence="3" id="KW-0547">Nucleotide-binding</keyword>
<keyword evidence="6 7" id="KW-0472">Membrane</keyword>
<dbReference type="SMART" id="SM00382">
    <property type="entry name" value="AAA"/>
    <property type="match status" value="1"/>
</dbReference>
<dbReference type="CDD" id="cd03254">
    <property type="entry name" value="ABCC_Glucan_exporter_like"/>
    <property type="match status" value="1"/>
</dbReference>
<dbReference type="Gene3D" id="3.40.50.300">
    <property type="entry name" value="P-loop containing nucleotide triphosphate hydrolases"/>
    <property type="match status" value="1"/>
</dbReference>
<comment type="subcellular location">
    <subcellularLocation>
        <location evidence="1">Cell membrane</location>
        <topology evidence="1">Multi-pass membrane protein</topology>
    </subcellularLocation>
</comment>